<keyword evidence="3" id="KW-0547">Nucleotide-binding</keyword>
<evidence type="ECO:0000256" key="3">
    <source>
        <dbReference type="ARBA" id="ARBA00022741"/>
    </source>
</evidence>
<dbReference type="InterPro" id="IPR001054">
    <property type="entry name" value="A/G_cyclase"/>
</dbReference>
<feature type="non-terminal residue" evidence="9">
    <location>
        <position position="248"/>
    </location>
</feature>
<evidence type="ECO:0000313" key="10">
    <source>
        <dbReference type="Proteomes" id="UP000722791"/>
    </source>
</evidence>
<dbReference type="Pfam" id="PF00211">
    <property type="entry name" value="Guanylate_cyc"/>
    <property type="match status" value="1"/>
</dbReference>
<dbReference type="SUPFAM" id="SSF55073">
    <property type="entry name" value="Nucleotide cyclase"/>
    <property type="match status" value="1"/>
</dbReference>
<dbReference type="GO" id="GO:0004016">
    <property type="term" value="F:adenylate cyclase activity"/>
    <property type="evidence" value="ECO:0007669"/>
    <property type="project" value="TreeGrafter"/>
</dbReference>
<evidence type="ECO:0000256" key="6">
    <source>
        <dbReference type="ARBA" id="ARBA00023239"/>
    </source>
</evidence>
<feature type="region of interest" description="Disordered" evidence="7">
    <location>
        <begin position="92"/>
        <end position="118"/>
    </location>
</feature>
<evidence type="ECO:0000256" key="5">
    <source>
        <dbReference type="ARBA" id="ARBA00023136"/>
    </source>
</evidence>
<dbReference type="GO" id="GO:0001653">
    <property type="term" value="F:peptide receptor activity"/>
    <property type="evidence" value="ECO:0007669"/>
    <property type="project" value="TreeGrafter"/>
</dbReference>
<dbReference type="Proteomes" id="UP000722791">
    <property type="component" value="Unassembled WGS sequence"/>
</dbReference>
<protein>
    <recommendedName>
        <fullName evidence="8">Guanylate cyclase domain-containing protein</fullName>
    </recommendedName>
</protein>
<dbReference type="GO" id="GO:0004383">
    <property type="term" value="F:guanylate cyclase activity"/>
    <property type="evidence" value="ECO:0007669"/>
    <property type="project" value="TreeGrafter"/>
</dbReference>
<keyword evidence="2" id="KW-0812">Transmembrane</keyword>
<dbReference type="PANTHER" id="PTHR11920">
    <property type="entry name" value="GUANYLYL CYCLASE"/>
    <property type="match status" value="1"/>
</dbReference>
<accession>A0A8J4LRB0</accession>
<dbReference type="GO" id="GO:0005886">
    <property type="term" value="C:plasma membrane"/>
    <property type="evidence" value="ECO:0007669"/>
    <property type="project" value="TreeGrafter"/>
</dbReference>
<dbReference type="AlphaFoldDB" id="A0A8J4LRB0"/>
<proteinExistence type="predicted"/>
<organism evidence="9 10">
    <name type="scientific">Volvox reticuliferus</name>
    <dbReference type="NCBI Taxonomy" id="1737510"/>
    <lineage>
        <taxon>Eukaryota</taxon>
        <taxon>Viridiplantae</taxon>
        <taxon>Chlorophyta</taxon>
        <taxon>core chlorophytes</taxon>
        <taxon>Chlorophyceae</taxon>
        <taxon>CS clade</taxon>
        <taxon>Chlamydomonadales</taxon>
        <taxon>Volvocaceae</taxon>
        <taxon>Volvox</taxon>
    </lineage>
</organism>
<comment type="subcellular location">
    <subcellularLocation>
        <location evidence="1">Membrane</location>
    </subcellularLocation>
</comment>
<evidence type="ECO:0000256" key="7">
    <source>
        <dbReference type="SAM" id="MobiDB-lite"/>
    </source>
</evidence>
<dbReference type="Gene3D" id="3.30.70.1230">
    <property type="entry name" value="Nucleotide cyclase"/>
    <property type="match status" value="1"/>
</dbReference>
<dbReference type="PROSITE" id="PS50125">
    <property type="entry name" value="GUANYLATE_CYCLASE_2"/>
    <property type="match status" value="1"/>
</dbReference>
<dbReference type="GO" id="GO:0007168">
    <property type="term" value="P:receptor guanylyl cyclase signaling pathway"/>
    <property type="evidence" value="ECO:0007669"/>
    <property type="project" value="TreeGrafter"/>
</dbReference>
<dbReference type="InterPro" id="IPR050401">
    <property type="entry name" value="Cyclic_nucleotide_synthase"/>
</dbReference>
<comment type="caution">
    <text evidence="9">The sequence shown here is derived from an EMBL/GenBank/DDBJ whole genome shotgun (WGS) entry which is preliminary data.</text>
</comment>
<evidence type="ECO:0000259" key="8">
    <source>
        <dbReference type="PROSITE" id="PS50125"/>
    </source>
</evidence>
<dbReference type="InterPro" id="IPR029787">
    <property type="entry name" value="Nucleotide_cyclase"/>
</dbReference>
<name>A0A8J4LRB0_9CHLO</name>
<sequence>RSSYSSGHWGAVQSSYAAKPATAHYRIRAWQSRDPDSGRILLMVCMLDATAAVQVRNRAVRLLLQEHRVLEALFPRHVLTFLVLNPDALGAQNTPNDDLDGTAAGRYSNGGGPDTAARANTATTATTATTAAAVAVAAPVARELGSCQPSRQQTSELECSSENVFMEQSQQMHTVRRMLAARQLATARVSQLATRHRMVTILFMDCVGFTSMCRQIEPRQVMHFLNELYSRFDALLDIYKVVKVETIG</sequence>
<feature type="non-terminal residue" evidence="9">
    <location>
        <position position="1"/>
    </location>
</feature>
<gene>
    <name evidence="9" type="ORF">Vretimale_10982</name>
</gene>
<evidence type="ECO:0000256" key="1">
    <source>
        <dbReference type="ARBA" id="ARBA00004370"/>
    </source>
</evidence>
<evidence type="ECO:0000313" key="9">
    <source>
        <dbReference type="EMBL" id="GIM06733.1"/>
    </source>
</evidence>
<keyword evidence="4" id="KW-1133">Transmembrane helix</keyword>
<feature type="domain" description="Guanylate cyclase" evidence="8">
    <location>
        <begin position="200"/>
        <end position="248"/>
    </location>
</feature>
<dbReference type="PANTHER" id="PTHR11920:SF335">
    <property type="entry name" value="GUANYLATE CYCLASE"/>
    <property type="match status" value="1"/>
</dbReference>
<dbReference type="EMBL" id="BNCQ01000022">
    <property type="protein sequence ID" value="GIM06733.1"/>
    <property type="molecule type" value="Genomic_DNA"/>
</dbReference>
<reference evidence="9" key="1">
    <citation type="journal article" date="2021" name="Proc. Natl. Acad. Sci. U.S.A.">
        <title>Three genomes in the algal genus Volvox reveal the fate of a haploid sex-determining region after a transition to homothallism.</title>
        <authorList>
            <person name="Yamamoto K."/>
            <person name="Hamaji T."/>
            <person name="Kawai-Toyooka H."/>
            <person name="Matsuzaki R."/>
            <person name="Takahashi F."/>
            <person name="Nishimura Y."/>
            <person name="Kawachi M."/>
            <person name="Noguchi H."/>
            <person name="Minakuchi Y."/>
            <person name="Umen J.G."/>
            <person name="Toyoda A."/>
            <person name="Nozaki H."/>
        </authorList>
    </citation>
    <scope>NUCLEOTIDE SEQUENCE</scope>
    <source>
        <strain evidence="9">NIES-3785</strain>
    </source>
</reference>
<evidence type="ECO:0000256" key="4">
    <source>
        <dbReference type="ARBA" id="ARBA00022989"/>
    </source>
</evidence>
<evidence type="ECO:0000256" key="2">
    <source>
        <dbReference type="ARBA" id="ARBA00022692"/>
    </source>
</evidence>
<keyword evidence="5" id="KW-0472">Membrane</keyword>
<dbReference type="GO" id="GO:0035556">
    <property type="term" value="P:intracellular signal transduction"/>
    <property type="evidence" value="ECO:0007669"/>
    <property type="project" value="InterPro"/>
</dbReference>
<keyword evidence="6" id="KW-0456">Lyase</keyword>
<dbReference type="GO" id="GO:0000166">
    <property type="term" value="F:nucleotide binding"/>
    <property type="evidence" value="ECO:0007669"/>
    <property type="project" value="UniProtKB-KW"/>
</dbReference>